<accession>A0A5B8YJW2</accession>
<evidence type="ECO:0000313" key="1">
    <source>
        <dbReference type="EMBL" id="QED38280.1"/>
    </source>
</evidence>
<reference evidence="1 2" key="1">
    <citation type="submission" date="2019-08" db="EMBL/GenBank/DDBJ databases">
        <title>Antarcticibacterium arcticum sp. nov., a bacterium isolated from marine sediment of the Canadian Beaufort Sea.</title>
        <authorList>
            <person name="Lee Y.M."/>
            <person name="Baek K."/>
            <person name="Lee D.-H."/>
            <person name="Shin S.C."/>
            <person name="Jin Y.K."/>
            <person name="Park Y."/>
        </authorList>
    </citation>
    <scope>NUCLEOTIDE SEQUENCE [LARGE SCALE GENOMIC DNA]</scope>
    <source>
        <strain evidence="1 2">PAMC 28998</strain>
    </source>
</reference>
<keyword evidence="2" id="KW-1185">Reference proteome</keyword>
<evidence type="ECO:0000313" key="2">
    <source>
        <dbReference type="Proteomes" id="UP000321954"/>
    </source>
</evidence>
<dbReference type="KEGG" id="anp:FK178_11395"/>
<proteinExistence type="predicted"/>
<dbReference type="RefSeq" id="WP_146835093.1">
    <property type="nucleotide sequence ID" value="NZ_CP042476.1"/>
</dbReference>
<dbReference type="EMBL" id="CP042476">
    <property type="protein sequence ID" value="QED38280.1"/>
    <property type="molecule type" value="Genomic_DNA"/>
</dbReference>
<protein>
    <submittedName>
        <fullName evidence="1">Uncharacterized protein</fullName>
    </submittedName>
</protein>
<name>A0A5B8YJW2_9FLAO</name>
<dbReference type="OrthoDB" id="9876083at2"/>
<dbReference type="AlphaFoldDB" id="A0A5B8YJW2"/>
<dbReference type="Proteomes" id="UP000321954">
    <property type="component" value="Chromosome"/>
</dbReference>
<sequence>MQRPYFILVLLFCLNSCQNQEKFQKNEAAESNIYSIIIDELAVHLPPPWPPPNGLSRRELDSIKRIKLELVVDTVMFKTDLGFQLTESHQEYQPLVDEISTLDERAINPKTIKSSIGHSLVYGMTLEASSSPYPQLIKISRISFNCDTTKAALFASRNTGRLSGVVILYLLEKENNIWEIVYEQKVLIS</sequence>
<gene>
    <name evidence="1" type="ORF">FK178_11395</name>
</gene>
<organism evidence="1 2">
    <name type="scientific">Antarcticibacterium arcticum</name>
    <dbReference type="NCBI Taxonomy" id="2585771"/>
    <lineage>
        <taxon>Bacteria</taxon>
        <taxon>Pseudomonadati</taxon>
        <taxon>Bacteroidota</taxon>
        <taxon>Flavobacteriia</taxon>
        <taxon>Flavobacteriales</taxon>
        <taxon>Flavobacteriaceae</taxon>
        <taxon>Antarcticibacterium</taxon>
    </lineage>
</organism>